<comment type="caution">
    <text evidence="1">The sequence shown here is derived from an EMBL/GenBank/DDBJ whole genome shotgun (WGS) entry which is preliminary data.</text>
</comment>
<name>A0A9D1F1E2_9BACT</name>
<reference evidence="1" key="2">
    <citation type="journal article" date="2021" name="PeerJ">
        <title>Extensive microbial diversity within the chicken gut microbiome revealed by metagenomics and culture.</title>
        <authorList>
            <person name="Gilroy R."/>
            <person name="Ravi A."/>
            <person name="Getino M."/>
            <person name="Pursley I."/>
            <person name="Horton D.L."/>
            <person name="Alikhan N.F."/>
            <person name="Baker D."/>
            <person name="Gharbi K."/>
            <person name="Hall N."/>
            <person name="Watson M."/>
            <person name="Adriaenssens E.M."/>
            <person name="Foster-Nyarko E."/>
            <person name="Jarju S."/>
            <person name="Secka A."/>
            <person name="Antonio M."/>
            <person name="Oren A."/>
            <person name="Chaudhuri R.R."/>
            <person name="La Ragione R."/>
            <person name="Hildebrand F."/>
            <person name="Pallen M.J."/>
        </authorList>
    </citation>
    <scope>NUCLEOTIDE SEQUENCE</scope>
    <source>
        <strain evidence="1">6276</strain>
    </source>
</reference>
<dbReference type="EMBL" id="DVIU01000281">
    <property type="protein sequence ID" value="HIS37643.1"/>
    <property type="molecule type" value="Genomic_DNA"/>
</dbReference>
<dbReference type="AlphaFoldDB" id="A0A9D1F1E2"/>
<evidence type="ECO:0000313" key="1">
    <source>
        <dbReference type="EMBL" id="HIS37643.1"/>
    </source>
</evidence>
<proteinExistence type="predicted"/>
<evidence type="ECO:0000313" key="2">
    <source>
        <dbReference type="Proteomes" id="UP000823928"/>
    </source>
</evidence>
<organism evidence="1 2">
    <name type="scientific">Candidatus Scatousia excrementigallinarum</name>
    <dbReference type="NCBI Taxonomy" id="2840935"/>
    <lineage>
        <taxon>Bacteria</taxon>
        <taxon>Candidatus Scatousia</taxon>
    </lineage>
</organism>
<gene>
    <name evidence="1" type="ORF">IAC10_13640</name>
</gene>
<dbReference type="Proteomes" id="UP000823928">
    <property type="component" value="Unassembled WGS sequence"/>
</dbReference>
<reference evidence="1" key="1">
    <citation type="submission" date="2020-10" db="EMBL/GenBank/DDBJ databases">
        <authorList>
            <person name="Gilroy R."/>
        </authorList>
    </citation>
    <scope>NUCLEOTIDE SEQUENCE</scope>
    <source>
        <strain evidence="1">6276</strain>
    </source>
</reference>
<sequence length="242" mass="25956">MGIGRIMAKAFSYVAKSGKSTVTQNAGKVLNAGSRNTAPSILSKVETNTANRILHMQDAKAAFTPYATKVTKTNVPTQQYLDEMLGAAKVDALKAEGIYNRTAAADALAAFKHEPLTSQSGKLLKGGKLGVTSTPTQQYIDNMLGIGKVDALKAYEEGGRGTLSILKQREAAREAFTNGGKVLYHSELKPYGKVKDVTFANILGAKKPMKFVDATFDKLISKPAPAKMVFEKSLLKNIKDAL</sequence>
<accession>A0A9D1F1E2</accession>
<protein>
    <submittedName>
        <fullName evidence="1">Uncharacterized protein</fullName>
    </submittedName>
</protein>